<dbReference type="CDD" id="cd04182">
    <property type="entry name" value="GT_2_like_f"/>
    <property type="match status" value="1"/>
</dbReference>
<evidence type="ECO:0000259" key="2">
    <source>
        <dbReference type="Pfam" id="PF12804"/>
    </source>
</evidence>
<dbReference type="PATRIC" id="fig|570277.3.peg.4042"/>
<keyword evidence="1" id="KW-0460">Magnesium</keyword>
<dbReference type="Pfam" id="PF12804">
    <property type="entry name" value="NTP_transf_3"/>
    <property type="match status" value="1"/>
</dbReference>
<organism evidence="3 4">
    <name type="scientific">Endozoicomonas montiporae CL-33</name>
    <dbReference type="NCBI Taxonomy" id="570277"/>
    <lineage>
        <taxon>Bacteria</taxon>
        <taxon>Pseudomonadati</taxon>
        <taxon>Pseudomonadota</taxon>
        <taxon>Gammaproteobacteria</taxon>
        <taxon>Oceanospirillales</taxon>
        <taxon>Endozoicomonadaceae</taxon>
        <taxon>Endozoicomonas</taxon>
    </lineage>
</organism>
<name>A0A142BG26_9GAMM</name>
<dbReference type="EMBL" id="CP013251">
    <property type="protein sequence ID" value="AMO57702.1"/>
    <property type="molecule type" value="Genomic_DNA"/>
</dbReference>
<keyword evidence="3" id="KW-0548">Nucleotidyltransferase</keyword>
<evidence type="ECO:0000313" key="4">
    <source>
        <dbReference type="Proteomes" id="UP000071065"/>
    </source>
</evidence>
<dbReference type="PANTHER" id="PTHR43777">
    <property type="entry name" value="MOLYBDENUM COFACTOR CYTIDYLYLTRANSFERASE"/>
    <property type="match status" value="1"/>
</dbReference>
<dbReference type="AlphaFoldDB" id="A0A142BG26"/>
<dbReference type="GO" id="GO:0061602">
    <property type="term" value="F:molybdenum cofactor cytidylyltransferase activity"/>
    <property type="evidence" value="ECO:0007669"/>
    <property type="project" value="UniProtKB-EC"/>
</dbReference>
<dbReference type="SUPFAM" id="SSF53448">
    <property type="entry name" value="Nucleotide-diphospho-sugar transferases"/>
    <property type="match status" value="1"/>
</dbReference>
<dbReference type="KEGG" id="emp:EZMO1_3749"/>
<evidence type="ECO:0000313" key="3">
    <source>
        <dbReference type="EMBL" id="AMO57702.1"/>
    </source>
</evidence>
<dbReference type="OrthoDB" id="5298023at2"/>
<feature type="domain" description="MobA-like NTP transferase" evidence="2">
    <location>
        <begin position="10"/>
        <end position="166"/>
    </location>
</feature>
<dbReference type="InterPro" id="IPR025877">
    <property type="entry name" value="MobA-like_NTP_Trfase"/>
</dbReference>
<dbReference type="Proteomes" id="UP000071065">
    <property type="component" value="Chromosome"/>
</dbReference>
<dbReference type="Gene3D" id="3.90.550.10">
    <property type="entry name" value="Spore Coat Polysaccharide Biosynthesis Protein SpsA, Chain A"/>
    <property type="match status" value="1"/>
</dbReference>
<dbReference type="PANTHER" id="PTHR43777:SF1">
    <property type="entry name" value="MOLYBDENUM COFACTOR CYTIDYLYLTRANSFERASE"/>
    <property type="match status" value="1"/>
</dbReference>
<dbReference type="RefSeq" id="WP_051789990.1">
    <property type="nucleotide sequence ID" value="NZ_CP013251.1"/>
</dbReference>
<dbReference type="InterPro" id="IPR029044">
    <property type="entry name" value="Nucleotide-diphossugar_trans"/>
</dbReference>
<reference evidence="3 4" key="1">
    <citation type="journal article" date="2016" name="Front. Microbiol.">
        <title>Genomic Insight into the Host-Endosymbiont Relationship of Endozoicomonas montiporae CL-33(T) with its Coral Host.</title>
        <authorList>
            <person name="Ding J.-Y."/>
            <person name="Shiu J.-H."/>
            <person name="Chen W.-M."/>
            <person name="Chiang Y.-R."/>
            <person name="Tang S.-L."/>
        </authorList>
    </citation>
    <scope>NUCLEOTIDE SEQUENCE [LARGE SCALE GENOMIC DNA]</scope>
    <source>
        <strain evidence="3 4">CL-33</strain>
    </source>
</reference>
<dbReference type="EC" id="2.7.7.76" evidence="3"/>
<protein>
    <submittedName>
        <fullName evidence="3">Molybdenum cofactor cytidylyltransferase</fullName>
        <ecNumber evidence="3">2.7.7.76</ecNumber>
    </submittedName>
</protein>
<gene>
    <name evidence="3" type="primary">mocA</name>
    <name evidence="3" type="ORF">EZMO1_3749</name>
</gene>
<dbReference type="STRING" id="570277.EZMO1_3749"/>
<accession>A0A142BG26</accession>
<keyword evidence="3" id="KW-0808">Transferase</keyword>
<evidence type="ECO:0000256" key="1">
    <source>
        <dbReference type="ARBA" id="ARBA00022842"/>
    </source>
</evidence>
<sequence length="196" mass="22246">MDTKLHHCECLIAAAGLSSRMGEWKAMLPFGASNQTILDCSIANALNCVSNVILVTGHRGEELFERYKNNKRIQIIHNPDYKKGLFSSLQTGIQQATSDYLFISHGDMPFISEEVFSLLYNNRADDILFPSYQGKAGHPVLLNHRYYDYILNAPVDSHMKSLLTALPHRFISVNTNRVHLDIDTPQQYQYLCNKAL</sequence>
<proteinExistence type="predicted"/>